<organism evidence="5 6">
    <name type="scientific">Methylobacterium oryzae CBMB20</name>
    <dbReference type="NCBI Taxonomy" id="693986"/>
    <lineage>
        <taxon>Bacteria</taxon>
        <taxon>Pseudomonadati</taxon>
        <taxon>Pseudomonadota</taxon>
        <taxon>Alphaproteobacteria</taxon>
        <taxon>Hyphomicrobiales</taxon>
        <taxon>Methylobacteriaceae</taxon>
        <taxon>Methylobacterium</taxon>
    </lineage>
</organism>
<dbReference type="SMART" id="SM00342">
    <property type="entry name" value="HTH_ARAC"/>
    <property type="match status" value="1"/>
</dbReference>
<evidence type="ECO:0000313" key="5">
    <source>
        <dbReference type="EMBL" id="AIQ89500.1"/>
    </source>
</evidence>
<dbReference type="InterPro" id="IPR009057">
    <property type="entry name" value="Homeodomain-like_sf"/>
</dbReference>
<feature type="domain" description="HTH araC/xylS-type" evidence="4">
    <location>
        <begin position="214"/>
        <end position="314"/>
    </location>
</feature>
<dbReference type="InterPro" id="IPR050204">
    <property type="entry name" value="AraC_XylS_family_regulators"/>
</dbReference>
<evidence type="ECO:0000259" key="4">
    <source>
        <dbReference type="PROSITE" id="PS01124"/>
    </source>
</evidence>
<keyword evidence="2" id="KW-0238">DNA-binding</keyword>
<keyword evidence="3" id="KW-0804">Transcription</keyword>
<dbReference type="EMBL" id="CP003811">
    <property type="protein sequence ID" value="AIQ89500.1"/>
    <property type="molecule type" value="Genomic_DNA"/>
</dbReference>
<reference evidence="5 6" key="1">
    <citation type="journal article" date="2014" name="PLoS ONE">
        <title>Genome Information of Methylobacterium oryzae, a Plant-Probiotic Methylotroph in the Phyllosphere.</title>
        <authorList>
            <person name="Kwak M.J."/>
            <person name="Jeong H."/>
            <person name="Madhaiyan M."/>
            <person name="Lee Y."/>
            <person name="Sa T.M."/>
            <person name="Oh T.K."/>
            <person name="Kim J.F."/>
        </authorList>
    </citation>
    <scope>NUCLEOTIDE SEQUENCE [LARGE SCALE GENOMIC DNA]</scope>
    <source>
        <strain evidence="5 6">CBMB20</strain>
    </source>
</reference>
<dbReference type="Gene3D" id="1.10.10.60">
    <property type="entry name" value="Homeodomain-like"/>
    <property type="match status" value="1"/>
</dbReference>
<protein>
    <submittedName>
        <fullName evidence="5">AraC family transcriptional regulator</fullName>
    </submittedName>
</protein>
<dbReference type="InterPro" id="IPR035418">
    <property type="entry name" value="AraC-bd_2"/>
</dbReference>
<dbReference type="InterPro" id="IPR018060">
    <property type="entry name" value="HTH_AraC"/>
</dbReference>
<dbReference type="PANTHER" id="PTHR46796">
    <property type="entry name" value="HTH-TYPE TRANSCRIPTIONAL ACTIVATOR RHAS-RELATED"/>
    <property type="match status" value="1"/>
</dbReference>
<keyword evidence="6" id="KW-1185">Reference proteome</keyword>
<evidence type="ECO:0000256" key="2">
    <source>
        <dbReference type="ARBA" id="ARBA00023125"/>
    </source>
</evidence>
<gene>
    <name evidence="5" type="ORF">MOC_1745</name>
</gene>
<dbReference type="GO" id="GO:0043565">
    <property type="term" value="F:sequence-specific DNA binding"/>
    <property type="evidence" value="ECO:0007669"/>
    <property type="project" value="InterPro"/>
</dbReference>
<keyword evidence="1" id="KW-0805">Transcription regulation</keyword>
<proteinExistence type="predicted"/>
<evidence type="ECO:0000256" key="1">
    <source>
        <dbReference type="ARBA" id="ARBA00023015"/>
    </source>
</evidence>
<sequence length="346" mass="37670">MRPKPILLLTGESPGHRQADDWRDAVAPFWDFTIRKEDLSDFRGQSRVRHLGTAIVCSARASGLRFVRERGLVARMGVDHIVAHMRVSGQSRVAVSGREQDCAPGDICLFDLSRPLSAASTDYEAITVVLPRPLFGVRQSALDTLHGAVIRGATPFGRMLTDHLRSLSTHATGFSEPEAAAAAEATAALLGVAALGLTQEDGGVQPLERAPLLVAIRRFIEAELASTDLTAEAIGQRFGVSRSALYRLFVPLGGVSGYIRQRRLARAYRDLAAGDGRFARISDVAYRWRFESPAHFTQAFRAEFGCAPRDVRAQVAIEPGKSSGTEPAAPSETWTDFYDWVLKLAA</sequence>
<dbReference type="Pfam" id="PF12833">
    <property type="entry name" value="HTH_18"/>
    <property type="match status" value="1"/>
</dbReference>
<evidence type="ECO:0000256" key="3">
    <source>
        <dbReference type="ARBA" id="ARBA00023163"/>
    </source>
</evidence>
<dbReference type="Pfam" id="PF14525">
    <property type="entry name" value="AraC_binding_2"/>
    <property type="match status" value="1"/>
</dbReference>
<name>A0A089NSI5_9HYPH</name>
<dbReference type="Proteomes" id="UP000029492">
    <property type="component" value="Chromosome"/>
</dbReference>
<dbReference type="SUPFAM" id="SSF46689">
    <property type="entry name" value="Homeodomain-like"/>
    <property type="match status" value="1"/>
</dbReference>
<dbReference type="RefSeq" id="WP_043756557.1">
    <property type="nucleotide sequence ID" value="NZ_CP003811.1"/>
</dbReference>
<dbReference type="GO" id="GO:0003700">
    <property type="term" value="F:DNA-binding transcription factor activity"/>
    <property type="evidence" value="ECO:0007669"/>
    <property type="project" value="InterPro"/>
</dbReference>
<dbReference type="PANTHER" id="PTHR46796:SF6">
    <property type="entry name" value="ARAC SUBFAMILY"/>
    <property type="match status" value="1"/>
</dbReference>
<dbReference type="KEGG" id="mor:MOC_1745"/>
<dbReference type="HOGENOM" id="CLU_049704_0_1_5"/>
<dbReference type="eggNOG" id="COG2207">
    <property type="taxonomic scope" value="Bacteria"/>
</dbReference>
<dbReference type="STRING" id="693986.MOC_1745"/>
<accession>A0A089NSI5</accession>
<dbReference type="AlphaFoldDB" id="A0A089NSI5"/>
<evidence type="ECO:0000313" key="6">
    <source>
        <dbReference type="Proteomes" id="UP000029492"/>
    </source>
</evidence>
<dbReference type="PROSITE" id="PS01124">
    <property type="entry name" value="HTH_ARAC_FAMILY_2"/>
    <property type="match status" value="1"/>
</dbReference>